<keyword evidence="2" id="KW-1003">Cell membrane</keyword>
<feature type="transmembrane region" description="Helical" evidence="7">
    <location>
        <begin position="23"/>
        <end position="46"/>
    </location>
</feature>
<evidence type="ECO:0000256" key="1">
    <source>
        <dbReference type="ARBA" id="ARBA00004651"/>
    </source>
</evidence>
<comment type="caution">
    <text evidence="9">The sequence shown here is derived from an EMBL/GenBank/DDBJ whole genome shotgun (WGS) entry which is preliminary data.</text>
</comment>
<evidence type="ECO:0000313" key="9">
    <source>
        <dbReference type="EMBL" id="HIZ78824.1"/>
    </source>
</evidence>
<gene>
    <name evidence="9" type="ORF">IAA17_03465</name>
</gene>
<dbReference type="Proteomes" id="UP000824101">
    <property type="component" value="Unassembled WGS sequence"/>
</dbReference>
<keyword evidence="3 7" id="KW-0812">Transmembrane</keyword>
<keyword evidence="5 7" id="KW-1133">Transmembrane helix</keyword>
<evidence type="ECO:0000256" key="3">
    <source>
        <dbReference type="ARBA" id="ARBA00022692"/>
    </source>
</evidence>
<keyword evidence="4" id="KW-0378">Hydrolase</keyword>
<feature type="transmembrane region" description="Helical" evidence="7">
    <location>
        <begin position="147"/>
        <end position="165"/>
    </location>
</feature>
<dbReference type="PANTHER" id="PTHR14969:SF62">
    <property type="entry name" value="DECAPRENYLPHOSPHORYL-5-PHOSPHORIBOSE PHOSPHATASE RV3807C-RELATED"/>
    <property type="match status" value="1"/>
</dbReference>
<evidence type="ECO:0000256" key="7">
    <source>
        <dbReference type="SAM" id="Phobius"/>
    </source>
</evidence>
<reference evidence="9" key="2">
    <citation type="submission" date="2021-04" db="EMBL/GenBank/DDBJ databases">
        <authorList>
            <person name="Gilroy R."/>
        </authorList>
    </citation>
    <scope>NUCLEOTIDE SEQUENCE</scope>
    <source>
        <strain evidence="9">ChiBcec1-1093</strain>
    </source>
</reference>
<dbReference type="Pfam" id="PF01569">
    <property type="entry name" value="PAP2"/>
    <property type="match status" value="1"/>
</dbReference>
<dbReference type="EMBL" id="DXBC01000049">
    <property type="protein sequence ID" value="HIZ78824.1"/>
    <property type="molecule type" value="Genomic_DNA"/>
</dbReference>
<evidence type="ECO:0000256" key="4">
    <source>
        <dbReference type="ARBA" id="ARBA00022801"/>
    </source>
</evidence>
<feature type="domain" description="Phosphatidic acid phosphatase type 2/haloperoxidase" evidence="8">
    <location>
        <begin position="53"/>
        <end position="162"/>
    </location>
</feature>
<evidence type="ECO:0000256" key="6">
    <source>
        <dbReference type="ARBA" id="ARBA00023136"/>
    </source>
</evidence>
<proteinExistence type="predicted"/>
<evidence type="ECO:0000256" key="2">
    <source>
        <dbReference type="ARBA" id="ARBA00022475"/>
    </source>
</evidence>
<reference evidence="9" key="1">
    <citation type="journal article" date="2021" name="PeerJ">
        <title>Extensive microbial diversity within the chicken gut microbiome revealed by metagenomics and culture.</title>
        <authorList>
            <person name="Gilroy R."/>
            <person name="Ravi A."/>
            <person name="Getino M."/>
            <person name="Pursley I."/>
            <person name="Horton D.L."/>
            <person name="Alikhan N.F."/>
            <person name="Baker D."/>
            <person name="Gharbi K."/>
            <person name="Hall N."/>
            <person name="Watson M."/>
            <person name="Adriaenssens E.M."/>
            <person name="Foster-Nyarko E."/>
            <person name="Jarju S."/>
            <person name="Secka A."/>
            <person name="Antonio M."/>
            <person name="Oren A."/>
            <person name="Chaudhuri R.R."/>
            <person name="La Ragione R."/>
            <person name="Hildebrand F."/>
            <person name="Pallen M.J."/>
        </authorList>
    </citation>
    <scope>NUCLEOTIDE SEQUENCE</scope>
    <source>
        <strain evidence="9">ChiBcec1-1093</strain>
    </source>
</reference>
<dbReference type="GO" id="GO:0005886">
    <property type="term" value="C:plasma membrane"/>
    <property type="evidence" value="ECO:0007669"/>
    <property type="project" value="UniProtKB-SubCell"/>
</dbReference>
<comment type="subcellular location">
    <subcellularLocation>
        <location evidence="1">Cell membrane</location>
        <topology evidence="1">Multi-pass membrane protein</topology>
    </subcellularLocation>
</comment>
<evidence type="ECO:0000259" key="8">
    <source>
        <dbReference type="SMART" id="SM00014"/>
    </source>
</evidence>
<accession>A0A9D2GFS1</accession>
<evidence type="ECO:0000256" key="5">
    <source>
        <dbReference type="ARBA" id="ARBA00022989"/>
    </source>
</evidence>
<dbReference type="SUPFAM" id="SSF48317">
    <property type="entry name" value="Acid phosphatase/Vanadium-dependent haloperoxidase"/>
    <property type="match status" value="1"/>
</dbReference>
<dbReference type="AlphaFoldDB" id="A0A9D2GFS1"/>
<name>A0A9D2GFS1_9FIRM</name>
<dbReference type="GO" id="GO:0016787">
    <property type="term" value="F:hydrolase activity"/>
    <property type="evidence" value="ECO:0007669"/>
    <property type="project" value="UniProtKB-KW"/>
</dbReference>
<keyword evidence="6 7" id="KW-0472">Membrane</keyword>
<dbReference type="SMART" id="SM00014">
    <property type="entry name" value="acidPPc"/>
    <property type="match status" value="1"/>
</dbReference>
<organism evidence="9 10">
    <name type="scientific">Candidatus Lachnoclostridium stercorigallinarum</name>
    <dbReference type="NCBI Taxonomy" id="2838634"/>
    <lineage>
        <taxon>Bacteria</taxon>
        <taxon>Bacillati</taxon>
        <taxon>Bacillota</taxon>
        <taxon>Clostridia</taxon>
        <taxon>Lachnospirales</taxon>
        <taxon>Lachnospiraceae</taxon>
    </lineage>
</organism>
<dbReference type="Gene3D" id="1.20.144.10">
    <property type="entry name" value="Phosphatidic acid phosphatase type 2/haloperoxidase"/>
    <property type="match status" value="2"/>
</dbReference>
<sequence>MSSELIILDWIQNHLRSGWMDQVMVWITSLGDHGMIWIFAGLLLCLSRKYRKAGIWLLISLELSSFASNYVLKPLFMRPRPYEGLMMNLLIPAPGGYSFPSGHTTSSFAAASALVMAGNPAGIPALILAALIAFSRMYLYVHYPADILGGVVVGTVCSAAVGWVIDKIGKWYKLKKERR</sequence>
<evidence type="ECO:0000313" key="10">
    <source>
        <dbReference type="Proteomes" id="UP000824101"/>
    </source>
</evidence>
<dbReference type="InterPro" id="IPR036938">
    <property type="entry name" value="PAP2/HPO_sf"/>
</dbReference>
<protein>
    <submittedName>
        <fullName evidence="9">Phosphatase PAP2 family protein</fullName>
    </submittedName>
</protein>
<dbReference type="PANTHER" id="PTHR14969">
    <property type="entry name" value="SPHINGOSINE-1-PHOSPHATE PHOSPHOHYDROLASE"/>
    <property type="match status" value="1"/>
</dbReference>
<dbReference type="InterPro" id="IPR000326">
    <property type="entry name" value="PAP2/HPO"/>
</dbReference>